<evidence type="ECO:0000256" key="1">
    <source>
        <dbReference type="SAM" id="Phobius"/>
    </source>
</evidence>
<dbReference type="InterPro" id="IPR052534">
    <property type="entry name" value="Extracell_DNA_Util/SecSys_Comp"/>
</dbReference>
<reference evidence="2 3" key="1">
    <citation type="submission" date="2019-02" db="EMBL/GenBank/DDBJ databases">
        <title>Comparative genomic analysis of the Hafnia genus genomes.</title>
        <authorList>
            <person name="Zhiqiu Y."/>
            <person name="Chao Y."/>
            <person name="Yuhui D."/>
            <person name="Di H."/>
            <person name="Bin L."/>
        </authorList>
    </citation>
    <scope>NUCLEOTIDE SEQUENCE [LARGE SCALE GENOMIC DNA]</scope>
    <source>
        <strain evidence="2 3">PCM_1194</strain>
    </source>
</reference>
<dbReference type="EMBL" id="SITD01000026">
    <property type="protein sequence ID" value="TBM31723.1"/>
    <property type="molecule type" value="Genomic_DNA"/>
</dbReference>
<proteinExistence type="predicted"/>
<keyword evidence="1" id="KW-0472">Membrane</keyword>
<evidence type="ECO:0000313" key="3">
    <source>
        <dbReference type="Proteomes" id="UP000293380"/>
    </source>
</evidence>
<comment type="caution">
    <text evidence="2">The sequence shown here is derived from an EMBL/GenBank/DDBJ whole genome shotgun (WGS) entry which is preliminary data.</text>
</comment>
<dbReference type="RefSeq" id="WP_130958942.1">
    <property type="nucleotide sequence ID" value="NZ_SITD01000026.1"/>
</dbReference>
<evidence type="ECO:0000313" key="2">
    <source>
        <dbReference type="EMBL" id="TBM31723.1"/>
    </source>
</evidence>
<keyword evidence="1" id="KW-0812">Transmembrane</keyword>
<dbReference type="Proteomes" id="UP000293380">
    <property type="component" value="Unassembled WGS sequence"/>
</dbReference>
<keyword evidence="1" id="KW-1133">Transmembrane helix</keyword>
<organism evidence="2 3">
    <name type="scientific">Hafnia paralvei</name>
    <dbReference type="NCBI Taxonomy" id="546367"/>
    <lineage>
        <taxon>Bacteria</taxon>
        <taxon>Pseudomonadati</taxon>
        <taxon>Pseudomonadota</taxon>
        <taxon>Gammaproteobacteria</taxon>
        <taxon>Enterobacterales</taxon>
        <taxon>Hafniaceae</taxon>
        <taxon>Hafnia</taxon>
    </lineage>
</organism>
<sequence length="190" mass="21737">MEQINLCPWHAALRINRLRKCAQCAIATVILFALVACYVSYSAYLHMRHWRMDTVIYQQQTQRLQQQKTQLLMWNSQAKTQFSQYQRYEKGRESGLQLSSLLLDIQRYVPAQIWFTRLSLQSGQLELEGTALTPEAIAVFIGRFSGADSIADLHLLKMADAGQGQQSFLLQGKNVGWQSGKTQGRSHEDQ</sequence>
<gene>
    <name evidence="2" type="ORF">EYY89_02560</name>
</gene>
<protein>
    <submittedName>
        <fullName evidence="2">Fimbrial assembly protein</fullName>
    </submittedName>
</protein>
<feature type="transmembrane region" description="Helical" evidence="1">
    <location>
        <begin position="21"/>
        <end position="41"/>
    </location>
</feature>
<name>A0A4Q9EWK6_9GAMM</name>
<accession>A0A4Q9EWK6</accession>
<dbReference type="InterPro" id="IPR007813">
    <property type="entry name" value="PilN"/>
</dbReference>
<dbReference type="AlphaFoldDB" id="A0A4Q9EWK6"/>
<dbReference type="PANTHER" id="PTHR40278:SF1">
    <property type="entry name" value="DNA UTILIZATION PROTEIN HOFN"/>
    <property type="match status" value="1"/>
</dbReference>
<dbReference type="Pfam" id="PF05137">
    <property type="entry name" value="PilN"/>
    <property type="match status" value="1"/>
</dbReference>
<dbReference type="PANTHER" id="PTHR40278">
    <property type="entry name" value="DNA UTILIZATION PROTEIN HOFN"/>
    <property type="match status" value="1"/>
</dbReference>